<dbReference type="RefSeq" id="WP_088371576.1">
    <property type="nucleotide sequence ID" value="NZ_CAWOQH010000024.1"/>
</dbReference>
<gene>
    <name evidence="1" type="ORF">EP164_09755</name>
</gene>
<accession>A0A5C4RJ10</accession>
<sequence>MLGNSVGTVIDNKVGSKFTNAILFKGYSNKASEIDGTMIGNYVGIATDYIAEEGVKKIQGRKNEQ</sequence>
<name>A0A5C4RJ10_PHOLU</name>
<protein>
    <submittedName>
        <fullName evidence="1">Hemagglutinin</fullName>
    </submittedName>
</protein>
<evidence type="ECO:0000313" key="1">
    <source>
        <dbReference type="EMBL" id="TNH43818.1"/>
    </source>
</evidence>
<dbReference type="Proteomes" id="UP000307592">
    <property type="component" value="Unassembled WGS sequence"/>
</dbReference>
<reference evidence="1 2" key="1">
    <citation type="submission" date="2019-01" db="EMBL/GenBank/DDBJ databases">
        <title>Draft genome assembly of Photorhabdus luminescens subsp. sonorensis Caborca.</title>
        <authorList>
            <person name="Duong D.A."/>
            <person name="Espinosa-Artiles P."/>
            <person name="Orozco R.A."/>
            <person name="Molnar I."/>
            <person name="Stock P."/>
        </authorList>
    </citation>
    <scope>NUCLEOTIDE SEQUENCE [LARGE SCALE GENOMIC DNA]</scope>
    <source>
        <strain evidence="1 2">Caborca</strain>
    </source>
</reference>
<dbReference type="EMBL" id="SBIJ01000012">
    <property type="protein sequence ID" value="TNH43818.1"/>
    <property type="molecule type" value="Genomic_DNA"/>
</dbReference>
<evidence type="ECO:0000313" key="2">
    <source>
        <dbReference type="Proteomes" id="UP000307592"/>
    </source>
</evidence>
<dbReference type="AlphaFoldDB" id="A0A5C4RJ10"/>
<comment type="caution">
    <text evidence="1">The sequence shown here is derived from an EMBL/GenBank/DDBJ whole genome shotgun (WGS) entry which is preliminary data.</text>
</comment>
<proteinExistence type="predicted"/>
<organism evidence="1 2">
    <name type="scientific">Photorhabdus luminescens subsp. sonorensis</name>
    <dbReference type="NCBI Taxonomy" id="1173677"/>
    <lineage>
        <taxon>Bacteria</taxon>
        <taxon>Pseudomonadati</taxon>
        <taxon>Pseudomonadota</taxon>
        <taxon>Gammaproteobacteria</taxon>
        <taxon>Enterobacterales</taxon>
        <taxon>Morganellaceae</taxon>
        <taxon>Photorhabdus</taxon>
    </lineage>
</organism>